<dbReference type="AlphaFoldDB" id="A0A6B8RTH9"/>
<feature type="domain" description="Conserved hypothetical protein CHP03032" evidence="1">
    <location>
        <begin position="94"/>
        <end position="304"/>
    </location>
</feature>
<keyword evidence="3" id="KW-1185">Reference proteome</keyword>
<dbReference type="KEGG" id="ppsc:EHS13_29740"/>
<dbReference type="Proteomes" id="UP000426246">
    <property type="component" value="Chromosome"/>
</dbReference>
<protein>
    <submittedName>
        <fullName evidence="2">DUF4915 domain-containing protein</fullName>
    </submittedName>
</protein>
<evidence type="ECO:0000313" key="3">
    <source>
        <dbReference type="Proteomes" id="UP000426246"/>
    </source>
</evidence>
<dbReference type="SUPFAM" id="SSF63825">
    <property type="entry name" value="YWTD domain"/>
    <property type="match status" value="1"/>
</dbReference>
<organism evidence="2 3">
    <name type="scientific">Paenibacillus psychroresistens</name>
    <dbReference type="NCBI Taxonomy" id="1778678"/>
    <lineage>
        <taxon>Bacteria</taxon>
        <taxon>Bacillati</taxon>
        <taxon>Bacillota</taxon>
        <taxon>Bacilli</taxon>
        <taxon>Bacillales</taxon>
        <taxon>Paenibacillaceae</taxon>
        <taxon>Paenibacillus</taxon>
    </lineage>
</organism>
<accession>A0A6B8RTH9</accession>
<evidence type="ECO:0000259" key="1">
    <source>
        <dbReference type="Pfam" id="PF16261"/>
    </source>
</evidence>
<proteinExistence type="predicted"/>
<evidence type="ECO:0000313" key="2">
    <source>
        <dbReference type="EMBL" id="QGQ98763.1"/>
    </source>
</evidence>
<reference evidence="3" key="1">
    <citation type="submission" date="2018-11" db="EMBL/GenBank/DDBJ databases">
        <title>Complete genome sequence of Paenibacillus sp. ML311-T8.</title>
        <authorList>
            <person name="Nam Y.-D."/>
            <person name="Kang J."/>
            <person name="Chung W.-H."/>
            <person name="Park Y.S."/>
        </authorList>
    </citation>
    <scope>NUCLEOTIDE SEQUENCE [LARGE SCALE GENOMIC DNA]</scope>
    <source>
        <strain evidence="3">ML311-T8</strain>
    </source>
</reference>
<gene>
    <name evidence="2" type="ORF">EHS13_29740</name>
</gene>
<dbReference type="Pfam" id="PF16261">
    <property type="entry name" value="DUF4915"/>
    <property type="match status" value="1"/>
</dbReference>
<dbReference type="InterPro" id="IPR017481">
    <property type="entry name" value="CHP03032"/>
</dbReference>
<name>A0A6B8RTH9_9BACL</name>
<dbReference type="EMBL" id="CP034235">
    <property type="protein sequence ID" value="QGQ98763.1"/>
    <property type="molecule type" value="Genomic_DNA"/>
</dbReference>
<sequence>MKEGGNISVLLYGLEQGPDFQHLYTRLLISCPASSSDEGGLFLLDFKHNSLKKLFTASCLGMTWVNDQLIVTTDDNQIITMNHRFQLISTTKHPKLDFHGIAKLNDKAVLVVETEINAIGCYEVDTFMRIGEIRFNPADKDVHHINDIWLEGNILYASMFSPYDEWYLDPAKKNGGIVAIDLTDFQPNKRLDIAPANHIVVSDLHMPHTVMVHEGQLTYCDSMSFCAVVGNQTKIQVTGFTRGIAITDDTIFIGQSRMRHVLRIPQESAKRSLDSGIHVFSPESGISRFVSLPVQQIYQILVIHHDFS</sequence>